<organism evidence="13 14">
    <name type="scientific">Roseateles agri</name>
    <dbReference type="NCBI Taxonomy" id="3098619"/>
    <lineage>
        <taxon>Bacteria</taxon>
        <taxon>Pseudomonadati</taxon>
        <taxon>Pseudomonadota</taxon>
        <taxon>Betaproteobacteria</taxon>
        <taxon>Burkholderiales</taxon>
        <taxon>Sphaerotilaceae</taxon>
        <taxon>Roseateles</taxon>
    </lineage>
</organism>
<feature type="domain" description="Porin" evidence="12">
    <location>
        <begin position="14"/>
        <end position="335"/>
    </location>
</feature>
<accession>A0ABU5DP24</accession>
<comment type="caution">
    <text evidence="13">The sequence shown here is derived from an EMBL/GenBank/DDBJ whole genome shotgun (WGS) entry which is preliminary data.</text>
</comment>
<proteinExistence type="predicted"/>
<dbReference type="Proteomes" id="UP001285263">
    <property type="component" value="Unassembled WGS sequence"/>
</dbReference>
<dbReference type="PANTHER" id="PTHR34501:SF9">
    <property type="entry name" value="MAJOR OUTER MEMBRANE PROTEIN P.IA"/>
    <property type="match status" value="1"/>
</dbReference>
<evidence type="ECO:0000256" key="5">
    <source>
        <dbReference type="ARBA" id="ARBA00022692"/>
    </source>
</evidence>
<protein>
    <submittedName>
        <fullName evidence="13">Porin</fullName>
    </submittedName>
</protein>
<evidence type="ECO:0000256" key="2">
    <source>
        <dbReference type="ARBA" id="ARBA00011233"/>
    </source>
</evidence>
<gene>
    <name evidence="13" type="ORF">SNE35_26440</name>
</gene>
<keyword evidence="3" id="KW-0813">Transport</keyword>
<comment type="subunit">
    <text evidence="2">Homotrimer.</text>
</comment>
<dbReference type="Gene3D" id="2.40.160.10">
    <property type="entry name" value="Porin"/>
    <property type="match status" value="1"/>
</dbReference>
<reference evidence="13 14" key="1">
    <citation type="submission" date="2023-11" db="EMBL/GenBank/DDBJ databases">
        <title>Paucibacter sp. nov., isolated from fresh soil in Korea.</title>
        <authorList>
            <person name="Le N.T.T."/>
        </authorList>
    </citation>
    <scope>NUCLEOTIDE SEQUENCE [LARGE SCALE GENOMIC DNA]</scope>
    <source>
        <strain evidence="13 14">R3-3</strain>
    </source>
</reference>
<evidence type="ECO:0000313" key="14">
    <source>
        <dbReference type="Proteomes" id="UP001285263"/>
    </source>
</evidence>
<evidence type="ECO:0000259" key="12">
    <source>
        <dbReference type="Pfam" id="PF13609"/>
    </source>
</evidence>
<dbReference type="InterPro" id="IPR033900">
    <property type="entry name" value="Gram_neg_porin_domain"/>
</dbReference>
<dbReference type="RefSeq" id="WP_320426032.1">
    <property type="nucleotide sequence ID" value="NZ_JAXCLA010000009.1"/>
</dbReference>
<dbReference type="PANTHER" id="PTHR34501">
    <property type="entry name" value="PROTEIN YDDL-RELATED"/>
    <property type="match status" value="1"/>
</dbReference>
<feature type="chain" id="PRO_5045804684" evidence="11">
    <location>
        <begin position="20"/>
        <end position="368"/>
    </location>
</feature>
<feature type="signal peptide" evidence="11">
    <location>
        <begin position="1"/>
        <end position="19"/>
    </location>
</feature>
<dbReference type="CDD" id="cd00342">
    <property type="entry name" value="gram_neg_porins"/>
    <property type="match status" value="1"/>
</dbReference>
<dbReference type="Pfam" id="PF13609">
    <property type="entry name" value="Porin_4"/>
    <property type="match status" value="1"/>
</dbReference>
<keyword evidence="7" id="KW-0406">Ion transport</keyword>
<sequence length="368" mass="38263">MKQILGALALALPMVPALAQSSVTIYGVLDLSVGATNNGNGNVKQLMSGVGPGSRLGFRGTEDLGGGLKANFVLEEGIAVDTGTLNQGGLAWGRQIFVGLSSTWWSLSAGRQYSPLNVSLVESDAFRQVYWGDTTGTGNALYQSPGAAQGSGGQASTARVNNSVLATATGGGFTGRLMVAAGDEGNNGSGHLAMLGGTYRVGGLLLTGTYNRFRQYATTLAAGTSPQWQTEFNVGGSYDFGPVMLLAGYYSYDPSENRTPGAPTALDPRFTKTVSDWIGFRAPLGGGTLIGQVMKTTFDYAAADGRGTTIAAAYEYPLSKRTTLYGSYAQLNNNAQGLVSIQGATVSVFPAYPGADLRGYAFGLRHTF</sequence>
<keyword evidence="6 11" id="KW-0732">Signal</keyword>
<dbReference type="EMBL" id="JAXCLA010000009">
    <property type="protein sequence ID" value="MDY0748067.1"/>
    <property type="molecule type" value="Genomic_DNA"/>
</dbReference>
<dbReference type="InterPro" id="IPR002299">
    <property type="entry name" value="Porin_Neis"/>
</dbReference>
<evidence type="ECO:0000256" key="8">
    <source>
        <dbReference type="ARBA" id="ARBA00023114"/>
    </source>
</evidence>
<keyword evidence="5" id="KW-0812">Transmembrane</keyword>
<dbReference type="PRINTS" id="PR00184">
    <property type="entry name" value="NEISSPPORIN"/>
</dbReference>
<evidence type="ECO:0000256" key="3">
    <source>
        <dbReference type="ARBA" id="ARBA00022448"/>
    </source>
</evidence>
<keyword evidence="4" id="KW-1134">Transmembrane beta strand</keyword>
<dbReference type="SUPFAM" id="SSF56935">
    <property type="entry name" value="Porins"/>
    <property type="match status" value="1"/>
</dbReference>
<evidence type="ECO:0000256" key="7">
    <source>
        <dbReference type="ARBA" id="ARBA00023065"/>
    </source>
</evidence>
<evidence type="ECO:0000256" key="4">
    <source>
        <dbReference type="ARBA" id="ARBA00022452"/>
    </source>
</evidence>
<evidence type="ECO:0000256" key="10">
    <source>
        <dbReference type="ARBA" id="ARBA00023237"/>
    </source>
</evidence>
<dbReference type="InterPro" id="IPR023614">
    <property type="entry name" value="Porin_dom_sf"/>
</dbReference>
<evidence type="ECO:0000256" key="1">
    <source>
        <dbReference type="ARBA" id="ARBA00004571"/>
    </source>
</evidence>
<keyword evidence="9" id="KW-0472">Membrane</keyword>
<evidence type="ECO:0000313" key="13">
    <source>
        <dbReference type="EMBL" id="MDY0748067.1"/>
    </source>
</evidence>
<keyword evidence="10" id="KW-0998">Cell outer membrane</keyword>
<keyword evidence="14" id="KW-1185">Reference proteome</keyword>
<name>A0ABU5DP24_9BURK</name>
<keyword evidence="8" id="KW-0626">Porin</keyword>
<evidence type="ECO:0000256" key="9">
    <source>
        <dbReference type="ARBA" id="ARBA00023136"/>
    </source>
</evidence>
<evidence type="ECO:0000256" key="6">
    <source>
        <dbReference type="ARBA" id="ARBA00022729"/>
    </source>
</evidence>
<comment type="subcellular location">
    <subcellularLocation>
        <location evidence="1">Cell outer membrane</location>
        <topology evidence="1">Multi-pass membrane protein</topology>
    </subcellularLocation>
</comment>
<evidence type="ECO:0000256" key="11">
    <source>
        <dbReference type="SAM" id="SignalP"/>
    </source>
</evidence>
<dbReference type="InterPro" id="IPR050298">
    <property type="entry name" value="Gram-neg_bact_OMP"/>
</dbReference>